<evidence type="ECO:0000256" key="1">
    <source>
        <dbReference type="SAM" id="MobiDB-lite"/>
    </source>
</evidence>
<reference evidence="2 3" key="1">
    <citation type="submission" date="2024-09" db="EMBL/GenBank/DDBJ databases">
        <title>Chromosome-scale assembly of Riccia fluitans.</title>
        <authorList>
            <person name="Paukszto L."/>
            <person name="Sawicki J."/>
            <person name="Karawczyk K."/>
            <person name="Piernik-Szablinska J."/>
            <person name="Szczecinska M."/>
            <person name="Mazdziarz M."/>
        </authorList>
    </citation>
    <scope>NUCLEOTIDE SEQUENCE [LARGE SCALE GENOMIC DNA]</scope>
    <source>
        <strain evidence="2">Rf_01</strain>
        <tissue evidence="2">Aerial parts of the thallus</tissue>
    </source>
</reference>
<feature type="compositionally biased region" description="Polar residues" evidence="1">
    <location>
        <begin position="68"/>
        <end position="86"/>
    </location>
</feature>
<keyword evidence="3" id="KW-1185">Reference proteome</keyword>
<comment type="caution">
    <text evidence="2">The sequence shown here is derived from an EMBL/GenBank/DDBJ whole genome shotgun (WGS) entry which is preliminary data.</text>
</comment>
<feature type="compositionally biased region" description="Polar residues" evidence="1">
    <location>
        <begin position="175"/>
        <end position="192"/>
    </location>
</feature>
<evidence type="ECO:0000313" key="3">
    <source>
        <dbReference type="Proteomes" id="UP001605036"/>
    </source>
</evidence>
<gene>
    <name evidence="2" type="ORF">R1flu_009957</name>
</gene>
<accession>A0ABD1Z3T5</accession>
<dbReference type="AlphaFoldDB" id="A0ABD1Z3T5"/>
<evidence type="ECO:0000313" key="2">
    <source>
        <dbReference type="EMBL" id="KAL2642370.1"/>
    </source>
</evidence>
<protein>
    <submittedName>
        <fullName evidence="2">Uncharacterized protein</fullName>
    </submittedName>
</protein>
<feature type="region of interest" description="Disordered" evidence="1">
    <location>
        <begin position="61"/>
        <end position="204"/>
    </location>
</feature>
<sequence length="355" mass="39455">MQIRTVCKPSLYVQNPRTANVEVLDFVVFSLQFSFQLSRSRILMYDENSVHGGKLPVAGGNEPKFGATGNQVLGKSSVGLKQQTTTSERRILSDISNTKAPSLNSLNTPRPSPKPGFVPFKENVPKSGNVAPKASLPQPKNTSESSQKAEPRLQHLRNTESSQKAGPRIPLRDIVNQSTPASKGSTTATVQQEPRLKSGGPRRFGSKATARIRLTDEELRLADEWAKEDISLEQIHFSGDDMEALRQKMIEAEIEETVAAIRNYRGGPLPSATDKPSEETVEDSLRYADGRLKLDSVQDEIDHSALKRFESLFMEDDSEEHDPILKASSISTVWEEDYPSIPENWRLREDLVTSL</sequence>
<feature type="compositionally biased region" description="Polar residues" evidence="1">
    <location>
        <begin position="94"/>
        <end position="109"/>
    </location>
</feature>
<dbReference type="Proteomes" id="UP001605036">
    <property type="component" value="Unassembled WGS sequence"/>
</dbReference>
<name>A0ABD1Z3T5_9MARC</name>
<organism evidence="2 3">
    <name type="scientific">Riccia fluitans</name>
    <dbReference type="NCBI Taxonomy" id="41844"/>
    <lineage>
        <taxon>Eukaryota</taxon>
        <taxon>Viridiplantae</taxon>
        <taxon>Streptophyta</taxon>
        <taxon>Embryophyta</taxon>
        <taxon>Marchantiophyta</taxon>
        <taxon>Marchantiopsida</taxon>
        <taxon>Marchantiidae</taxon>
        <taxon>Marchantiales</taxon>
        <taxon>Ricciaceae</taxon>
        <taxon>Riccia</taxon>
    </lineage>
</organism>
<dbReference type="EMBL" id="JBHFFA010000002">
    <property type="protein sequence ID" value="KAL2642370.1"/>
    <property type="molecule type" value="Genomic_DNA"/>
</dbReference>
<proteinExistence type="predicted"/>